<keyword evidence="1" id="KW-0614">Plasmid</keyword>
<dbReference type="HOGENOM" id="CLU_3283177_0_0_3"/>
<gene>
    <name evidence="1" type="ordered locus">AM1_H0107</name>
</gene>
<protein>
    <submittedName>
        <fullName evidence="1">Uncharacterized protein</fullName>
    </submittedName>
</protein>
<evidence type="ECO:0000313" key="2">
    <source>
        <dbReference type="Proteomes" id="UP000000268"/>
    </source>
</evidence>
<evidence type="ECO:0000313" key="1">
    <source>
        <dbReference type="EMBL" id="ABW33457.1"/>
    </source>
</evidence>
<accession>A8ZR21</accession>
<dbReference type="KEGG" id="amr:AM1_H0107"/>
<sequence length="40" mass="4568">MLEEDLDKFIGNFFAHTFIVVAPDIRFINSTLMPWPAAEA</sequence>
<dbReference type="Proteomes" id="UP000000268">
    <property type="component" value="Plasmid pREB8"/>
</dbReference>
<dbReference type="AlphaFoldDB" id="A8ZR21"/>
<keyword evidence="2" id="KW-1185">Reference proteome</keyword>
<proteinExistence type="predicted"/>
<dbReference type="EMBL" id="CP000845">
    <property type="protein sequence ID" value="ABW33457.1"/>
    <property type="molecule type" value="Genomic_DNA"/>
</dbReference>
<geneLocation type="plasmid" evidence="1 2">
    <name>pREB8</name>
</geneLocation>
<name>A8ZR21_ACAM1</name>
<reference evidence="1 2" key="1">
    <citation type="journal article" date="2008" name="Proc. Natl. Acad. Sci. U.S.A.">
        <title>Niche adaptation and genome expansion in the chlorophyll d-producing cyanobacterium Acaryochloris marina.</title>
        <authorList>
            <person name="Swingley W.D."/>
            <person name="Chen M."/>
            <person name="Cheung P.C."/>
            <person name="Conrad A.L."/>
            <person name="Dejesa L.C."/>
            <person name="Hao J."/>
            <person name="Honchak B.M."/>
            <person name="Karbach L.E."/>
            <person name="Kurdoglu A."/>
            <person name="Lahiri S."/>
            <person name="Mastrian S.D."/>
            <person name="Miyashita H."/>
            <person name="Page L."/>
            <person name="Ramakrishna P."/>
            <person name="Satoh S."/>
            <person name="Sattley W.M."/>
            <person name="Shimada Y."/>
            <person name="Taylor H.L."/>
            <person name="Tomo T."/>
            <person name="Tsuchiya T."/>
            <person name="Wang Z.T."/>
            <person name="Raymond J."/>
            <person name="Mimuro M."/>
            <person name="Blankenship R.E."/>
            <person name="Touchman J.W."/>
        </authorList>
    </citation>
    <scope>NUCLEOTIDE SEQUENCE [LARGE SCALE GENOMIC DNA]</scope>
    <source>
        <strain evidence="2">MBIC 11017</strain>
        <plasmid evidence="2">Plasmid pREB8</plasmid>
    </source>
</reference>
<organism evidence="1 2">
    <name type="scientific">Acaryochloris marina (strain MBIC 11017)</name>
    <dbReference type="NCBI Taxonomy" id="329726"/>
    <lineage>
        <taxon>Bacteria</taxon>
        <taxon>Bacillati</taxon>
        <taxon>Cyanobacteriota</taxon>
        <taxon>Cyanophyceae</taxon>
        <taxon>Acaryochloridales</taxon>
        <taxon>Acaryochloridaceae</taxon>
        <taxon>Acaryochloris</taxon>
    </lineage>
</organism>